<protein>
    <submittedName>
        <fullName evidence="3">Pimeloyl-ACP methyl ester carboxylesterase</fullName>
    </submittedName>
</protein>
<accession>A0A1I2LJP7</accession>
<dbReference type="PRINTS" id="PR00111">
    <property type="entry name" value="ABHYDROLASE"/>
</dbReference>
<dbReference type="SUPFAM" id="SSF53474">
    <property type="entry name" value="alpha/beta-Hydrolases"/>
    <property type="match status" value="1"/>
</dbReference>
<dbReference type="InterPro" id="IPR029058">
    <property type="entry name" value="AB_hydrolase_fold"/>
</dbReference>
<evidence type="ECO:0000256" key="1">
    <source>
        <dbReference type="ARBA" id="ARBA00022801"/>
    </source>
</evidence>
<reference evidence="3 4" key="1">
    <citation type="submission" date="2016-10" db="EMBL/GenBank/DDBJ databases">
        <authorList>
            <person name="de Groot N.N."/>
        </authorList>
    </citation>
    <scope>NUCLEOTIDE SEQUENCE [LARGE SCALE GENOMIC DNA]</scope>
    <source>
        <strain evidence="3 4">CGMCC 4.3510</strain>
    </source>
</reference>
<dbReference type="PANTHER" id="PTHR43798:SF31">
    <property type="entry name" value="AB HYDROLASE SUPERFAMILY PROTEIN YCLE"/>
    <property type="match status" value="1"/>
</dbReference>
<feature type="domain" description="AB hydrolase-1" evidence="2">
    <location>
        <begin position="12"/>
        <end position="119"/>
    </location>
</feature>
<dbReference type="EMBL" id="FONG01000029">
    <property type="protein sequence ID" value="SFF78680.1"/>
    <property type="molecule type" value="Genomic_DNA"/>
</dbReference>
<evidence type="ECO:0000313" key="4">
    <source>
        <dbReference type="Proteomes" id="UP000199323"/>
    </source>
</evidence>
<dbReference type="PANTHER" id="PTHR43798">
    <property type="entry name" value="MONOACYLGLYCEROL LIPASE"/>
    <property type="match status" value="1"/>
</dbReference>
<dbReference type="Gene3D" id="3.40.50.1820">
    <property type="entry name" value="alpha/beta hydrolase"/>
    <property type="match status" value="1"/>
</dbReference>
<dbReference type="RefSeq" id="WP_093717357.1">
    <property type="nucleotide sequence ID" value="NZ_FONG01000029.1"/>
</dbReference>
<dbReference type="GO" id="GO:0016787">
    <property type="term" value="F:hydrolase activity"/>
    <property type="evidence" value="ECO:0007669"/>
    <property type="project" value="UniProtKB-KW"/>
</dbReference>
<organism evidence="3 4">
    <name type="scientific">Actinacidiphila alni</name>
    <dbReference type="NCBI Taxonomy" id="380248"/>
    <lineage>
        <taxon>Bacteria</taxon>
        <taxon>Bacillati</taxon>
        <taxon>Actinomycetota</taxon>
        <taxon>Actinomycetes</taxon>
        <taxon>Kitasatosporales</taxon>
        <taxon>Streptomycetaceae</taxon>
        <taxon>Actinacidiphila</taxon>
    </lineage>
</organism>
<proteinExistence type="predicted"/>
<sequence>MTLSYDTAGDGPALLLLHAGICDRRMWDPQWRPLADAGYQVIRCDLRGFGETPAPDGPYNNADDVVALLDALGIERAALIGASYGGKTSLEIAARRPDRVSALALLCAGSDSHEPSDALVALGEREEALVEAGDLDAALQLMVDSWIGPEGDDTVREAVHVMQRRAYEVQLAAGDVAQLRPPYELSAITAPTLAVSGGQDIEDFRRIAEGLPARLADARHLELPWAGHLPSMERPAEVTELLTAFLGERLAPAVR</sequence>
<evidence type="ECO:0000313" key="3">
    <source>
        <dbReference type="EMBL" id="SFF78680.1"/>
    </source>
</evidence>
<name>A0A1I2LJP7_9ACTN</name>
<keyword evidence="1" id="KW-0378">Hydrolase</keyword>
<evidence type="ECO:0000259" key="2">
    <source>
        <dbReference type="Pfam" id="PF00561"/>
    </source>
</evidence>
<dbReference type="STRING" id="380248.SAMN05216251_1294"/>
<dbReference type="InterPro" id="IPR000073">
    <property type="entry name" value="AB_hydrolase_1"/>
</dbReference>
<dbReference type="GO" id="GO:0016020">
    <property type="term" value="C:membrane"/>
    <property type="evidence" value="ECO:0007669"/>
    <property type="project" value="TreeGrafter"/>
</dbReference>
<dbReference type="InterPro" id="IPR050266">
    <property type="entry name" value="AB_hydrolase_sf"/>
</dbReference>
<dbReference type="Pfam" id="PF00561">
    <property type="entry name" value="Abhydrolase_1"/>
    <property type="match status" value="1"/>
</dbReference>
<keyword evidence="4" id="KW-1185">Reference proteome</keyword>
<dbReference type="OrthoDB" id="495620at2"/>
<dbReference type="AlphaFoldDB" id="A0A1I2LJP7"/>
<dbReference type="Proteomes" id="UP000199323">
    <property type="component" value="Unassembled WGS sequence"/>
</dbReference>
<gene>
    <name evidence="3" type="ORF">SAMN05216251_1294</name>
</gene>